<dbReference type="PRINTS" id="PR00035">
    <property type="entry name" value="HTHGNTR"/>
</dbReference>
<dbReference type="PROSITE" id="PS50949">
    <property type="entry name" value="HTH_GNTR"/>
    <property type="match status" value="1"/>
</dbReference>
<dbReference type="SUPFAM" id="SSF46785">
    <property type="entry name" value="Winged helix' DNA-binding domain"/>
    <property type="match status" value="1"/>
</dbReference>
<dbReference type="CDD" id="cd07377">
    <property type="entry name" value="WHTH_GntR"/>
    <property type="match status" value="1"/>
</dbReference>
<dbReference type="Pfam" id="PF07729">
    <property type="entry name" value="FCD"/>
    <property type="match status" value="1"/>
</dbReference>
<keyword evidence="2" id="KW-0238">DNA-binding</keyword>
<dbReference type="GO" id="GO:0003700">
    <property type="term" value="F:DNA-binding transcription factor activity"/>
    <property type="evidence" value="ECO:0007669"/>
    <property type="project" value="InterPro"/>
</dbReference>
<protein>
    <submittedName>
        <fullName evidence="5">GntR family transcriptional regulator</fullName>
    </submittedName>
</protein>
<dbReference type="SUPFAM" id="SSF48008">
    <property type="entry name" value="GntR ligand-binding domain-like"/>
    <property type="match status" value="1"/>
</dbReference>
<dbReference type="Gene3D" id="1.10.10.10">
    <property type="entry name" value="Winged helix-like DNA-binding domain superfamily/Winged helix DNA-binding domain"/>
    <property type="match status" value="1"/>
</dbReference>
<keyword evidence="3" id="KW-0804">Transcription</keyword>
<comment type="caution">
    <text evidence="5">The sequence shown here is derived from an EMBL/GenBank/DDBJ whole genome shotgun (WGS) entry which is preliminary data.</text>
</comment>
<dbReference type="PANTHER" id="PTHR43537">
    <property type="entry name" value="TRANSCRIPTIONAL REGULATOR, GNTR FAMILY"/>
    <property type="match status" value="1"/>
</dbReference>
<evidence type="ECO:0000313" key="6">
    <source>
        <dbReference type="Proteomes" id="UP000054851"/>
    </source>
</evidence>
<proteinExistence type="predicted"/>
<reference evidence="5" key="1">
    <citation type="submission" date="2016-01" db="EMBL/GenBank/DDBJ databases">
        <authorList>
            <person name="Peeters C."/>
        </authorList>
    </citation>
    <scope>NUCLEOTIDE SEQUENCE</scope>
    <source>
        <strain evidence="5">LMG 29322</strain>
    </source>
</reference>
<dbReference type="InterPro" id="IPR008920">
    <property type="entry name" value="TF_FadR/GntR_C"/>
</dbReference>
<dbReference type="EMBL" id="FCOA02000029">
    <property type="protein sequence ID" value="SAK86501.1"/>
    <property type="molecule type" value="Genomic_DNA"/>
</dbReference>
<evidence type="ECO:0000256" key="2">
    <source>
        <dbReference type="ARBA" id="ARBA00023125"/>
    </source>
</evidence>
<evidence type="ECO:0000313" key="5">
    <source>
        <dbReference type="EMBL" id="SAK86501.1"/>
    </source>
</evidence>
<dbReference type="Proteomes" id="UP000054851">
    <property type="component" value="Unassembled WGS sequence"/>
</dbReference>
<dbReference type="InterPro" id="IPR011711">
    <property type="entry name" value="GntR_C"/>
</dbReference>
<organism evidence="5 6">
    <name type="scientific">Caballeronia hypogeia</name>
    <dbReference type="NCBI Taxonomy" id="1777140"/>
    <lineage>
        <taxon>Bacteria</taxon>
        <taxon>Pseudomonadati</taxon>
        <taxon>Pseudomonadota</taxon>
        <taxon>Betaproteobacteria</taxon>
        <taxon>Burkholderiales</taxon>
        <taxon>Burkholderiaceae</taxon>
        <taxon>Caballeronia</taxon>
    </lineage>
</organism>
<keyword evidence="6" id="KW-1185">Reference proteome</keyword>
<keyword evidence="1" id="KW-0805">Transcription regulation</keyword>
<dbReference type="AlphaFoldDB" id="A0A158CW73"/>
<dbReference type="Gene3D" id="1.20.120.530">
    <property type="entry name" value="GntR ligand-binding domain-like"/>
    <property type="match status" value="1"/>
</dbReference>
<evidence type="ECO:0000256" key="1">
    <source>
        <dbReference type="ARBA" id="ARBA00023015"/>
    </source>
</evidence>
<dbReference type="PANTHER" id="PTHR43537:SF45">
    <property type="entry name" value="GNTR FAMILY REGULATORY PROTEIN"/>
    <property type="match status" value="1"/>
</dbReference>
<dbReference type="InterPro" id="IPR000524">
    <property type="entry name" value="Tscrpt_reg_HTH_GntR"/>
</dbReference>
<dbReference type="InterPro" id="IPR036390">
    <property type="entry name" value="WH_DNA-bd_sf"/>
</dbReference>
<dbReference type="RefSeq" id="WP_061171118.1">
    <property type="nucleotide sequence ID" value="NZ_FCOA02000029.1"/>
</dbReference>
<accession>A0A158CW73</accession>
<dbReference type="GO" id="GO:0003677">
    <property type="term" value="F:DNA binding"/>
    <property type="evidence" value="ECO:0007669"/>
    <property type="project" value="UniProtKB-KW"/>
</dbReference>
<feature type="domain" description="HTH gntR-type" evidence="4">
    <location>
        <begin position="17"/>
        <end position="84"/>
    </location>
</feature>
<dbReference type="InterPro" id="IPR036388">
    <property type="entry name" value="WH-like_DNA-bd_sf"/>
</dbReference>
<gene>
    <name evidence="5" type="ORF">AWB79_06081</name>
</gene>
<sequence>MPKPTAPASNVEQDTSEPKVEYAYRRLEEMIVTRELPPGSLVSEVQLANEIDVGRTPVREALARLKHFGFVETHPRRGTFVASVDVRKQLELLEVRRSLEGLIVSSACTRATSEERGEMKALADRIIRAAKHRDVHEYFQVNRAIHELEVAAAHNSMLTTTMQIIHAQSRRFWFVHVQQTGAFEEAAARHAEVLRSIAKGDQAEAVHAGEKLMQFLDALTRSAFDTFR</sequence>
<dbReference type="SMART" id="SM00345">
    <property type="entry name" value="HTH_GNTR"/>
    <property type="match status" value="1"/>
</dbReference>
<evidence type="ECO:0000256" key="3">
    <source>
        <dbReference type="ARBA" id="ARBA00023163"/>
    </source>
</evidence>
<dbReference type="SMART" id="SM00895">
    <property type="entry name" value="FCD"/>
    <property type="match status" value="1"/>
</dbReference>
<dbReference type="STRING" id="1777140.AWB79_06081"/>
<evidence type="ECO:0000259" key="4">
    <source>
        <dbReference type="PROSITE" id="PS50949"/>
    </source>
</evidence>
<name>A0A158CW73_9BURK</name>
<dbReference type="Pfam" id="PF00392">
    <property type="entry name" value="GntR"/>
    <property type="match status" value="1"/>
</dbReference>